<evidence type="ECO:0000256" key="2">
    <source>
        <dbReference type="ARBA" id="ARBA00023125"/>
    </source>
</evidence>
<dbReference type="PROSITE" id="PS51077">
    <property type="entry name" value="HTH_ICLR"/>
    <property type="match status" value="1"/>
</dbReference>
<dbReference type="PANTHER" id="PTHR30136:SF24">
    <property type="entry name" value="HTH-TYPE TRANSCRIPTIONAL REPRESSOR ALLR"/>
    <property type="match status" value="1"/>
</dbReference>
<dbReference type="PROSITE" id="PS51078">
    <property type="entry name" value="ICLR_ED"/>
    <property type="match status" value="1"/>
</dbReference>
<dbReference type="SUPFAM" id="SSF46785">
    <property type="entry name" value="Winged helix' DNA-binding domain"/>
    <property type="match status" value="1"/>
</dbReference>
<dbReference type="SUPFAM" id="SSF55781">
    <property type="entry name" value="GAF domain-like"/>
    <property type="match status" value="1"/>
</dbReference>
<dbReference type="Pfam" id="PF09339">
    <property type="entry name" value="HTH_IclR"/>
    <property type="match status" value="1"/>
</dbReference>
<feature type="domain" description="HTH iclR-type" evidence="4">
    <location>
        <begin position="12"/>
        <end position="73"/>
    </location>
</feature>
<organism evidence="6 7">
    <name type="scientific">Streptomyces hokutonensis</name>
    <dbReference type="NCBI Taxonomy" id="1306990"/>
    <lineage>
        <taxon>Bacteria</taxon>
        <taxon>Bacillati</taxon>
        <taxon>Actinomycetota</taxon>
        <taxon>Actinomycetes</taxon>
        <taxon>Kitasatosporales</taxon>
        <taxon>Streptomycetaceae</taxon>
        <taxon>Streptomyces</taxon>
    </lineage>
</organism>
<dbReference type="Pfam" id="PF01614">
    <property type="entry name" value="IclR_C"/>
    <property type="match status" value="1"/>
</dbReference>
<evidence type="ECO:0000259" key="4">
    <source>
        <dbReference type="PROSITE" id="PS51077"/>
    </source>
</evidence>
<dbReference type="InterPro" id="IPR036390">
    <property type="entry name" value="WH_DNA-bd_sf"/>
</dbReference>
<dbReference type="RefSeq" id="WP_388109090.1">
    <property type="nucleotide sequence ID" value="NZ_JBIAHM010000008.1"/>
</dbReference>
<proteinExistence type="predicted"/>
<dbReference type="InterPro" id="IPR005471">
    <property type="entry name" value="Tscrpt_reg_IclR_N"/>
</dbReference>
<accession>A0ABW6M6A7</accession>
<dbReference type="PANTHER" id="PTHR30136">
    <property type="entry name" value="HELIX-TURN-HELIX TRANSCRIPTIONAL REGULATOR, ICLR FAMILY"/>
    <property type="match status" value="1"/>
</dbReference>
<keyword evidence="1" id="KW-0805">Transcription regulation</keyword>
<dbReference type="Proteomes" id="UP001601303">
    <property type="component" value="Unassembled WGS sequence"/>
</dbReference>
<keyword evidence="2" id="KW-0238">DNA-binding</keyword>
<dbReference type="InterPro" id="IPR050707">
    <property type="entry name" value="HTH_MetabolicPath_Reg"/>
</dbReference>
<keyword evidence="3" id="KW-0804">Transcription</keyword>
<dbReference type="InterPro" id="IPR029016">
    <property type="entry name" value="GAF-like_dom_sf"/>
</dbReference>
<evidence type="ECO:0000256" key="3">
    <source>
        <dbReference type="ARBA" id="ARBA00023163"/>
    </source>
</evidence>
<feature type="domain" description="IclR-ED" evidence="5">
    <location>
        <begin position="69"/>
        <end position="230"/>
    </location>
</feature>
<evidence type="ECO:0000256" key="1">
    <source>
        <dbReference type="ARBA" id="ARBA00023015"/>
    </source>
</evidence>
<dbReference type="EMBL" id="JBIAHM010000008">
    <property type="protein sequence ID" value="MFE9601681.1"/>
    <property type="molecule type" value="Genomic_DNA"/>
</dbReference>
<dbReference type="InterPro" id="IPR036388">
    <property type="entry name" value="WH-like_DNA-bd_sf"/>
</dbReference>
<keyword evidence="7" id="KW-1185">Reference proteome</keyword>
<sequence length="230" mass="23859">MAQDAKVPTEIAQTLDRGLQVLEFLGSSVNGFTATEVAQQIGVHRSIAARLLATLANRKFATRLADGRYVIGTGLFSLARMVSRDLVSVATPMLRDATERVVATSVLHVADGDEVVTVLSIEPPSANFRVGMRVGARGPLDLAAHGIAILAGRPSLPGERPEVAQARERGYAVTTGEVVPGYTGLSAPVYVGGEATASVGLVIPASRGVEVPELAVEVVKLAQALSVANG</sequence>
<evidence type="ECO:0000259" key="5">
    <source>
        <dbReference type="PROSITE" id="PS51078"/>
    </source>
</evidence>
<name>A0ABW6M6A7_9ACTN</name>
<dbReference type="InterPro" id="IPR014757">
    <property type="entry name" value="Tscrpt_reg_IclR_C"/>
</dbReference>
<comment type="caution">
    <text evidence="6">The sequence shown here is derived from an EMBL/GenBank/DDBJ whole genome shotgun (WGS) entry which is preliminary data.</text>
</comment>
<dbReference type="Gene3D" id="1.10.10.10">
    <property type="entry name" value="Winged helix-like DNA-binding domain superfamily/Winged helix DNA-binding domain"/>
    <property type="match status" value="1"/>
</dbReference>
<evidence type="ECO:0000313" key="6">
    <source>
        <dbReference type="EMBL" id="MFE9601681.1"/>
    </source>
</evidence>
<evidence type="ECO:0000313" key="7">
    <source>
        <dbReference type="Proteomes" id="UP001601303"/>
    </source>
</evidence>
<dbReference type="Gene3D" id="3.30.450.40">
    <property type="match status" value="2"/>
</dbReference>
<protein>
    <submittedName>
        <fullName evidence="6">IclR family transcriptional regulator</fullName>
    </submittedName>
</protein>
<gene>
    <name evidence="6" type="ORF">ACFYNQ_24330</name>
</gene>
<reference evidence="6 7" key="1">
    <citation type="submission" date="2024-10" db="EMBL/GenBank/DDBJ databases">
        <title>The Natural Products Discovery Center: Release of the First 8490 Sequenced Strains for Exploring Actinobacteria Biosynthetic Diversity.</title>
        <authorList>
            <person name="Kalkreuter E."/>
            <person name="Kautsar S.A."/>
            <person name="Yang D."/>
            <person name="Bader C.D."/>
            <person name="Teijaro C.N."/>
            <person name="Fluegel L."/>
            <person name="Davis C.M."/>
            <person name="Simpson J.R."/>
            <person name="Lauterbach L."/>
            <person name="Steele A.D."/>
            <person name="Gui C."/>
            <person name="Meng S."/>
            <person name="Li G."/>
            <person name="Viehrig K."/>
            <person name="Ye F."/>
            <person name="Su P."/>
            <person name="Kiefer A.F."/>
            <person name="Nichols A."/>
            <person name="Cepeda A.J."/>
            <person name="Yan W."/>
            <person name="Fan B."/>
            <person name="Jiang Y."/>
            <person name="Adhikari A."/>
            <person name="Zheng C.-J."/>
            <person name="Schuster L."/>
            <person name="Cowan T.M."/>
            <person name="Smanski M.J."/>
            <person name="Chevrette M.G."/>
            <person name="De Carvalho L.P.S."/>
            <person name="Shen B."/>
        </authorList>
    </citation>
    <scope>NUCLEOTIDE SEQUENCE [LARGE SCALE GENOMIC DNA]</scope>
    <source>
        <strain evidence="6 7">NPDC006488</strain>
    </source>
</reference>
<dbReference type="SMART" id="SM00346">
    <property type="entry name" value="HTH_ICLR"/>
    <property type="match status" value="1"/>
</dbReference>